<dbReference type="AlphaFoldDB" id="A0A1H2Z0C3"/>
<dbReference type="PANTHER" id="PTHR35400:SF3">
    <property type="entry name" value="SLL1072 PROTEIN"/>
    <property type="match status" value="1"/>
</dbReference>
<proteinExistence type="predicted"/>
<accession>A0A1H2Z0C3</accession>
<dbReference type="GO" id="GO:0004519">
    <property type="term" value="F:endonuclease activity"/>
    <property type="evidence" value="ECO:0007669"/>
    <property type="project" value="UniProtKB-KW"/>
</dbReference>
<dbReference type="SUPFAM" id="SSF52980">
    <property type="entry name" value="Restriction endonuclease-like"/>
    <property type="match status" value="1"/>
</dbReference>
<dbReference type="InterPro" id="IPR008538">
    <property type="entry name" value="Uma2"/>
</dbReference>
<keyword evidence="2" id="KW-0255">Endonuclease</keyword>
<dbReference type="RefSeq" id="WP_177226391.1">
    <property type="nucleotide sequence ID" value="NZ_FNOK01000007.1"/>
</dbReference>
<organism evidence="2 3">
    <name type="scientific">Saccharopolyspora shandongensis</name>
    <dbReference type="NCBI Taxonomy" id="418495"/>
    <lineage>
        <taxon>Bacteria</taxon>
        <taxon>Bacillati</taxon>
        <taxon>Actinomycetota</taxon>
        <taxon>Actinomycetes</taxon>
        <taxon>Pseudonocardiales</taxon>
        <taxon>Pseudonocardiaceae</taxon>
        <taxon>Saccharopolyspora</taxon>
    </lineage>
</organism>
<dbReference type="InterPro" id="IPR012296">
    <property type="entry name" value="Nuclease_put_TT1808"/>
</dbReference>
<name>A0A1H2Z0C3_9PSEU</name>
<dbReference type="PANTHER" id="PTHR35400">
    <property type="entry name" value="SLR1083 PROTEIN"/>
    <property type="match status" value="1"/>
</dbReference>
<keyword evidence="2" id="KW-0378">Hydrolase</keyword>
<dbReference type="Gene3D" id="3.90.1570.10">
    <property type="entry name" value="tt1808, chain A"/>
    <property type="match status" value="1"/>
</dbReference>
<dbReference type="EMBL" id="FNOK01000007">
    <property type="protein sequence ID" value="SDX10458.1"/>
    <property type="molecule type" value="Genomic_DNA"/>
</dbReference>
<evidence type="ECO:0000313" key="3">
    <source>
        <dbReference type="Proteomes" id="UP000199529"/>
    </source>
</evidence>
<keyword evidence="2" id="KW-0540">Nuclease</keyword>
<evidence type="ECO:0000313" key="2">
    <source>
        <dbReference type="EMBL" id="SDX10458.1"/>
    </source>
</evidence>
<evidence type="ECO:0000259" key="1">
    <source>
        <dbReference type="Pfam" id="PF05685"/>
    </source>
</evidence>
<reference evidence="3" key="1">
    <citation type="submission" date="2016-10" db="EMBL/GenBank/DDBJ databases">
        <authorList>
            <person name="Varghese N."/>
            <person name="Submissions S."/>
        </authorList>
    </citation>
    <scope>NUCLEOTIDE SEQUENCE [LARGE SCALE GENOMIC DNA]</scope>
    <source>
        <strain evidence="3">CGMCC 4.3530</strain>
    </source>
</reference>
<keyword evidence="3" id="KW-1185">Reference proteome</keyword>
<dbReference type="Proteomes" id="UP000199529">
    <property type="component" value="Unassembled WGS sequence"/>
</dbReference>
<dbReference type="STRING" id="418495.SAMN05216215_1007219"/>
<feature type="domain" description="Putative restriction endonuclease" evidence="1">
    <location>
        <begin position="18"/>
        <end position="167"/>
    </location>
</feature>
<dbReference type="Pfam" id="PF05685">
    <property type="entry name" value="Uma2"/>
    <property type="match status" value="1"/>
</dbReference>
<protein>
    <submittedName>
        <fullName evidence="2">Endonuclease, Uma2 family (Restriction endonuclease fold)</fullName>
    </submittedName>
</protein>
<dbReference type="InterPro" id="IPR011335">
    <property type="entry name" value="Restrct_endonuc-II-like"/>
</dbReference>
<gene>
    <name evidence="2" type="ORF">SAMN05216215_1007219</name>
</gene>
<dbReference type="CDD" id="cd06260">
    <property type="entry name" value="DUF820-like"/>
    <property type="match status" value="1"/>
</dbReference>
<sequence length="185" mass="20420">MSLAHAVPAALGPHTVSEWHEMPQPGNGRRLELLAGWLIRSPAPTRRHQRIGDLVRTVLEDTFPENLVVTAAAVDVSTPRRDGLIPDVMLMTHDTDDDPARAEDVLLVVEVWSDGNTARERVEKRHAYATAGIPFLWEITFDATTAELVGQRNDHGRWLELDRLPLGPDPIAVTAAPKPLTLVLT</sequence>